<dbReference type="AlphaFoldDB" id="A0A2P5IBH7"/>
<dbReference type="GO" id="GO:0000978">
    <property type="term" value="F:RNA polymerase II cis-regulatory region sequence-specific DNA binding"/>
    <property type="evidence" value="ECO:0007669"/>
    <property type="project" value="TreeGrafter"/>
</dbReference>
<evidence type="ECO:0000256" key="3">
    <source>
        <dbReference type="PROSITE-ProRule" id="PRU00267"/>
    </source>
</evidence>
<dbReference type="CDD" id="cd01389">
    <property type="entry name" value="HMG-box_ROX1-like"/>
    <property type="match status" value="1"/>
</dbReference>
<accession>A0A2P5IBH7</accession>
<feature type="compositionally biased region" description="Polar residues" evidence="4">
    <location>
        <begin position="44"/>
        <end position="67"/>
    </location>
</feature>
<sequence>MIQSEKSPDTMGTMPLSPNSADGQLPHGFCELVQHNNSEEVPREQNSAEPASVHSSSYPPSRLSTPAPQAGMSPHLEQPAVHQYVPHGTYNPQFFQPTYGHDGSAYPSLPEESVSKKEKSASHGAVINSIQVQPGYTTPASSPSQRSDVISLRNGAVPRSSSMRPLASKSRPDRPPTKKARAKAARKTPKITTPLSESTKHLSVPMIDIEAYVTRSEAERKHEVETSKTPGKIKRPMNAFMLYRKAYQGRTKEHCTQNNHQLVSQVCGDSWPLEPEQIRNQFTEWARIERENHAKTWPEYKFAPKKPKDLKRKIEEEEGEDELPLEDYDHETGRVIKRPRSNRTTPVPEAEHVYGQQVPYYTQYSPQPGMMMPGRGQMQMSAYEWSNPNKPMPAPYNHMSMQQSTHYLAPQTMPSRHSQLRGFGVEDVAFHKTAAPGNPYHSPQQGMIDQYGTGSQPQQQMEQKAHADQLFGNVPYGHFENAFDQEQFNMLYQNAGDGAFDQNNPLLLQANSIESFMESHGGPVTSEGYGIGSTPANYDGQLEGQLRDLLTSTSSDDWHIQPVSEGQSDSQFDVNWAGPLDPSLSEPYNAQD</sequence>
<gene>
    <name evidence="6" type="ORF">DHEL01_v201737</name>
</gene>
<dbReference type="PANTHER" id="PTHR45789:SF2">
    <property type="entry name" value="FI18025P1"/>
    <property type="match status" value="1"/>
</dbReference>
<keyword evidence="1 3" id="KW-0238">DNA-binding</keyword>
<evidence type="ECO:0000256" key="4">
    <source>
        <dbReference type="SAM" id="MobiDB-lite"/>
    </source>
</evidence>
<keyword evidence="2 3" id="KW-0539">Nucleus</keyword>
<evidence type="ECO:0000256" key="1">
    <source>
        <dbReference type="ARBA" id="ARBA00023125"/>
    </source>
</evidence>
<feature type="DNA-binding region" description="HMG box" evidence="3">
    <location>
        <begin position="233"/>
        <end position="301"/>
    </location>
</feature>
<comment type="caution">
    <text evidence="6">The sequence shown here is derived from an EMBL/GenBank/DDBJ whole genome shotgun (WGS) entry which is preliminary data.</text>
</comment>
<dbReference type="PANTHER" id="PTHR45789">
    <property type="entry name" value="FI18025P1"/>
    <property type="match status" value="1"/>
</dbReference>
<dbReference type="Proteomes" id="UP000094444">
    <property type="component" value="Unassembled WGS sequence"/>
</dbReference>
<dbReference type="PROSITE" id="PS50118">
    <property type="entry name" value="HMG_BOX_2"/>
    <property type="match status" value="1"/>
</dbReference>
<feature type="compositionally biased region" description="Polar residues" evidence="4">
    <location>
        <begin position="128"/>
        <end position="148"/>
    </location>
</feature>
<dbReference type="GO" id="GO:0005634">
    <property type="term" value="C:nucleus"/>
    <property type="evidence" value="ECO:0007669"/>
    <property type="project" value="UniProtKB-UniRule"/>
</dbReference>
<evidence type="ECO:0000256" key="2">
    <source>
        <dbReference type="ARBA" id="ARBA00023242"/>
    </source>
</evidence>
<feature type="compositionally biased region" description="Polar residues" evidence="4">
    <location>
        <begin position="564"/>
        <end position="573"/>
    </location>
</feature>
<proteinExistence type="predicted"/>
<dbReference type="Pfam" id="PF00505">
    <property type="entry name" value="HMG_box"/>
    <property type="match status" value="1"/>
</dbReference>
<dbReference type="InterPro" id="IPR009071">
    <property type="entry name" value="HMG_box_dom"/>
</dbReference>
<protein>
    <submittedName>
        <fullName evidence="6">HMG box protein</fullName>
    </submittedName>
</protein>
<organism evidence="6 7">
    <name type="scientific">Diaporthe helianthi</name>
    <dbReference type="NCBI Taxonomy" id="158607"/>
    <lineage>
        <taxon>Eukaryota</taxon>
        <taxon>Fungi</taxon>
        <taxon>Dikarya</taxon>
        <taxon>Ascomycota</taxon>
        <taxon>Pezizomycotina</taxon>
        <taxon>Sordariomycetes</taxon>
        <taxon>Sordariomycetidae</taxon>
        <taxon>Diaporthales</taxon>
        <taxon>Diaporthaceae</taxon>
        <taxon>Diaporthe</taxon>
    </lineage>
</organism>
<feature type="region of interest" description="Disordered" evidence="4">
    <location>
        <begin position="556"/>
        <end position="592"/>
    </location>
</feature>
<keyword evidence="7" id="KW-1185">Reference proteome</keyword>
<dbReference type="STRING" id="158607.A0A2P5IBH7"/>
<dbReference type="EMBL" id="MAVT02000084">
    <property type="protein sequence ID" value="POS79865.1"/>
    <property type="molecule type" value="Genomic_DNA"/>
</dbReference>
<dbReference type="InterPro" id="IPR036910">
    <property type="entry name" value="HMG_box_dom_sf"/>
</dbReference>
<reference evidence="6" key="1">
    <citation type="submission" date="2017-09" db="EMBL/GenBank/DDBJ databases">
        <title>Polyketide synthases of a Diaporthe helianthi virulent isolate.</title>
        <authorList>
            <person name="Baroncelli R."/>
        </authorList>
    </citation>
    <scope>NUCLEOTIDE SEQUENCE [LARGE SCALE GENOMIC DNA]</scope>
    <source>
        <strain evidence="6">7/96</strain>
    </source>
</reference>
<evidence type="ECO:0000313" key="7">
    <source>
        <dbReference type="Proteomes" id="UP000094444"/>
    </source>
</evidence>
<feature type="region of interest" description="Disordered" evidence="4">
    <location>
        <begin position="1"/>
        <end position="196"/>
    </location>
</feature>
<evidence type="ECO:0000259" key="5">
    <source>
        <dbReference type="PROSITE" id="PS50118"/>
    </source>
</evidence>
<dbReference type="SMART" id="SM00398">
    <property type="entry name" value="HMG"/>
    <property type="match status" value="1"/>
</dbReference>
<name>A0A2P5IBH7_DIAHE</name>
<dbReference type="Gene3D" id="1.10.30.10">
    <property type="entry name" value="High mobility group box domain"/>
    <property type="match status" value="1"/>
</dbReference>
<dbReference type="InParanoid" id="A0A2P5IBH7"/>
<dbReference type="GO" id="GO:0000981">
    <property type="term" value="F:DNA-binding transcription factor activity, RNA polymerase II-specific"/>
    <property type="evidence" value="ECO:0007669"/>
    <property type="project" value="TreeGrafter"/>
</dbReference>
<dbReference type="SUPFAM" id="SSF47095">
    <property type="entry name" value="HMG-box"/>
    <property type="match status" value="1"/>
</dbReference>
<feature type="compositionally biased region" description="Basic residues" evidence="4">
    <location>
        <begin position="177"/>
        <end position="189"/>
    </location>
</feature>
<dbReference type="InterPro" id="IPR051356">
    <property type="entry name" value="SOX/SOX-like_TF"/>
</dbReference>
<dbReference type="OrthoDB" id="2307332at2759"/>
<feature type="domain" description="HMG box" evidence="5">
    <location>
        <begin position="233"/>
        <end position="301"/>
    </location>
</feature>
<evidence type="ECO:0000313" key="6">
    <source>
        <dbReference type="EMBL" id="POS79865.1"/>
    </source>
</evidence>